<dbReference type="InterPro" id="IPR000719">
    <property type="entry name" value="Prot_kinase_dom"/>
</dbReference>
<evidence type="ECO:0000313" key="7">
    <source>
        <dbReference type="Proteomes" id="UP000688137"/>
    </source>
</evidence>
<evidence type="ECO:0000256" key="3">
    <source>
        <dbReference type="ARBA" id="ARBA00022777"/>
    </source>
</evidence>
<keyword evidence="1" id="KW-0808">Transferase</keyword>
<keyword evidence="4" id="KW-0067">ATP-binding</keyword>
<proteinExistence type="predicted"/>
<dbReference type="EMBL" id="CAJJDM010000147">
    <property type="protein sequence ID" value="CAD8110287.1"/>
    <property type="molecule type" value="Genomic_DNA"/>
</dbReference>
<reference evidence="6" key="1">
    <citation type="submission" date="2021-01" db="EMBL/GenBank/DDBJ databases">
        <authorList>
            <consortium name="Genoscope - CEA"/>
            <person name="William W."/>
        </authorList>
    </citation>
    <scope>NUCLEOTIDE SEQUENCE</scope>
</reference>
<dbReference type="Pfam" id="PF00069">
    <property type="entry name" value="Pkinase"/>
    <property type="match status" value="1"/>
</dbReference>
<dbReference type="Proteomes" id="UP000688137">
    <property type="component" value="Unassembled WGS sequence"/>
</dbReference>
<accession>A0A8S1Q4Y2</accession>
<dbReference type="GO" id="GO:0000045">
    <property type="term" value="P:autophagosome assembly"/>
    <property type="evidence" value="ECO:0007669"/>
    <property type="project" value="TreeGrafter"/>
</dbReference>
<name>A0A8S1Q4Y2_PARPR</name>
<evidence type="ECO:0000256" key="2">
    <source>
        <dbReference type="ARBA" id="ARBA00022741"/>
    </source>
</evidence>
<dbReference type="GO" id="GO:0016020">
    <property type="term" value="C:membrane"/>
    <property type="evidence" value="ECO:0007669"/>
    <property type="project" value="TreeGrafter"/>
</dbReference>
<dbReference type="PANTHER" id="PTHR24348">
    <property type="entry name" value="SERINE/THREONINE-PROTEIN KINASE UNC-51-RELATED"/>
    <property type="match status" value="1"/>
</dbReference>
<dbReference type="GO" id="GO:0005776">
    <property type="term" value="C:autophagosome"/>
    <property type="evidence" value="ECO:0007669"/>
    <property type="project" value="TreeGrafter"/>
</dbReference>
<dbReference type="AlphaFoldDB" id="A0A8S1Q4Y2"/>
<organism evidence="6 7">
    <name type="scientific">Paramecium primaurelia</name>
    <dbReference type="NCBI Taxonomy" id="5886"/>
    <lineage>
        <taxon>Eukaryota</taxon>
        <taxon>Sar</taxon>
        <taxon>Alveolata</taxon>
        <taxon>Ciliophora</taxon>
        <taxon>Intramacronucleata</taxon>
        <taxon>Oligohymenophorea</taxon>
        <taxon>Peniculida</taxon>
        <taxon>Parameciidae</taxon>
        <taxon>Paramecium</taxon>
    </lineage>
</organism>
<dbReference type="InterPro" id="IPR008271">
    <property type="entry name" value="Ser/Thr_kinase_AS"/>
</dbReference>
<evidence type="ECO:0000259" key="5">
    <source>
        <dbReference type="PROSITE" id="PS50011"/>
    </source>
</evidence>
<protein>
    <recommendedName>
        <fullName evidence="5">Protein kinase domain-containing protein</fullName>
    </recommendedName>
</protein>
<sequence>MDQIQIPNGFKLEPYASKEGQNGQIFTCSKDGNLYAMKVFKKNIEQYLHEVNICTTLKTHVNIIKLIDNFEWEGNRVIILEYCSKDLITYLNENLHLSELQRLNIFAQIVSAFKSIIEDLNSVEMHFAHRDIKPQNLMLGNDNMIKIIDFGESRISDNDNQIPTLKNQICGTHGYMDPVMEFGGDGFQEKSDLWSMGATLFYILTNQGLKINAKDINTAAMKIQANNKKQDIKQLRKDAKLEMVQQIINQSLIQLPFSDQCKQLLDKLLMVDHNKRYGWNQLFENELIKQLLESLPQGQIQQKSDRKKPIKLSYQMNKDFLSMNFKQQAGPILTETLYVIISKGKQCASTAFDMFKYFNQMKYINEDFMNNWQYFEKCNYLLHLRSLIILNHYNQIFTLKIHKSGQESIDQKLFEDLTNGTQQNQQIYERIQLQVYYLFEDVRKSLQGSGLETRILNLTQQQSKDLNEYNQTLVLGDQEREYFLYRKDDRMNVKNRPDYYDKPYFYEIYKSYLLKCIKVLIDNYDKDGVQVLSDMIISYNLEEFYENCTQAKIQNYLYNQAEQNKEVLYAKLKAIYNSIIQK</sequence>
<dbReference type="SMART" id="SM00220">
    <property type="entry name" value="S_TKc"/>
    <property type="match status" value="1"/>
</dbReference>
<dbReference type="CDD" id="cd00180">
    <property type="entry name" value="PKc"/>
    <property type="match status" value="1"/>
</dbReference>
<dbReference type="GO" id="GO:0005829">
    <property type="term" value="C:cytosol"/>
    <property type="evidence" value="ECO:0007669"/>
    <property type="project" value="TreeGrafter"/>
</dbReference>
<keyword evidence="3" id="KW-0418">Kinase</keyword>
<dbReference type="InterPro" id="IPR045269">
    <property type="entry name" value="Atg1-like"/>
</dbReference>
<dbReference type="PANTHER" id="PTHR24348:SF22">
    <property type="entry name" value="NON-SPECIFIC SERINE_THREONINE PROTEIN KINASE"/>
    <property type="match status" value="1"/>
</dbReference>
<evidence type="ECO:0000313" key="6">
    <source>
        <dbReference type="EMBL" id="CAD8110287.1"/>
    </source>
</evidence>
<evidence type="ECO:0000256" key="4">
    <source>
        <dbReference type="ARBA" id="ARBA00022840"/>
    </source>
</evidence>
<feature type="domain" description="Protein kinase" evidence="5">
    <location>
        <begin position="11"/>
        <end position="288"/>
    </location>
</feature>
<dbReference type="GO" id="GO:0000407">
    <property type="term" value="C:phagophore assembly site"/>
    <property type="evidence" value="ECO:0007669"/>
    <property type="project" value="TreeGrafter"/>
</dbReference>
<dbReference type="OMA" id="HEVNICT"/>
<dbReference type="GO" id="GO:0010506">
    <property type="term" value="P:regulation of autophagy"/>
    <property type="evidence" value="ECO:0007669"/>
    <property type="project" value="InterPro"/>
</dbReference>
<dbReference type="GO" id="GO:0005524">
    <property type="term" value="F:ATP binding"/>
    <property type="evidence" value="ECO:0007669"/>
    <property type="project" value="UniProtKB-KW"/>
</dbReference>
<evidence type="ECO:0000256" key="1">
    <source>
        <dbReference type="ARBA" id="ARBA00022679"/>
    </source>
</evidence>
<gene>
    <name evidence="6" type="ORF">PPRIM_AZ9-3.1.T1430110</name>
</gene>
<keyword evidence="2" id="KW-0547">Nucleotide-binding</keyword>
<comment type="caution">
    <text evidence="6">The sequence shown here is derived from an EMBL/GenBank/DDBJ whole genome shotgun (WGS) entry which is preliminary data.</text>
</comment>
<dbReference type="PROSITE" id="PS50011">
    <property type="entry name" value="PROTEIN_KINASE_DOM"/>
    <property type="match status" value="1"/>
</dbReference>
<keyword evidence="7" id="KW-1185">Reference proteome</keyword>
<dbReference type="GO" id="GO:0004674">
    <property type="term" value="F:protein serine/threonine kinase activity"/>
    <property type="evidence" value="ECO:0007669"/>
    <property type="project" value="InterPro"/>
</dbReference>
<dbReference type="PROSITE" id="PS00108">
    <property type="entry name" value="PROTEIN_KINASE_ST"/>
    <property type="match status" value="1"/>
</dbReference>